<dbReference type="PRINTS" id="PR00413">
    <property type="entry name" value="HADHALOGNASE"/>
</dbReference>
<accession>A0ABT5ZPA3</accession>
<dbReference type="InterPro" id="IPR036412">
    <property type="entry name" value="HAD-like_sf"/>
</dbReference>
<evidence type="ECO:0000256" key="3">
    <source>
        <dbReference type="ARBA" id="ARBA00022842"/>
    </source>
</evidence>
<gene>
    <name evidence="4" type="ORF">P3G67_21025</name>
</gene>
<keyword evidence="3" id="KW-0460">Magnesium</keyword>
<dbReference type="InterPro" id="IPR051400">
    <property type="entry name" value="HAD-like_hydrolase"/>
</dbReference>
<dbReference type="SFLD" id="SFLDG01129">
    <property type="entry name" value="C1.5:_HAD__Beta-PGM__Phosphata"/>
    <property type="match status" value="1"/>
</dbReference>
<comment type="caution">
    <text evidence="4">The sequence shown here is derived from an EMBL/GenBank/DDBJ whole genome shotgun (WGS) entry which is preliminary data.</text>
</comment>
<name>A0ABT5ZPA3_9ACTN</name>
<organism evidence="4 5">
    <name type="scientific">Streptomyces silvisoli</name>
    <dbReference type="NCBI Taxonomy" id="3034235"/>
    <lineage>
        <taxon>Bacteria</taxon>
        <taxon>Bacillati</taxon>
        <taxon>Actinomycetota</taxon>
        <taxon>Actinomycetes</taxon>
        <taxon>Kitasatosporales</taxon>
        <taxon>Streptomycetaceae</taxon>
        <taxon>Streptomyces</taxon>
    </lineage>
</organism>
<dbReference type="SFLD" id="SFLDS00003">
    <property type="entry name" value="Haloacid_Dehalogenase"/>
    <property type="match status" value="1"/>
</dbReference>
<keyword evidence="5" id="KW-1185">Reference proteome</keyword>
<evidence type="ECO:0000313" key="5">
    <source>
        <dbReference type="Proteomes" id="UP001216579"/>
    </source>
</evidence>
<keyword evidence="2 4" id="KW-0378">Hydrolase</keyword>
<evidence type="ECO:0000256" key="1">
    <source>
        <dbReference type="ARBA" id="ARBA00001946"/>
    </source>
</evidence>
<dbReference type="EMBL" id="JARJBC010000013">
    <property type="protein sequence ID" value="MDF3291663.1"/>
    <property type="molecule type" value="Genomic_DNA"/>
</dbReference>
<evidence type="ECO:0000256" key="2">
    <source>
        <dbReference type="ARBA" id="ARBA00022801"/>
    </source>
</evidence>
<reference evidence="4 5" key="1">
    <citation type="submission" date="2023-03" db="EMBL/GenBank/DDBJ databases">
        <title>Draft genome sequence of Streptomyces sp. RB6PN23 isolated from peat swamp forest in Thailand.</title>
        <authorList>
            <person name="Klaysubun C."/>
            <person name="Duangmal K."/>
        </authorList>
    </citation>
    <scope>NUCLEOTIDE SEQUENCE [LARGE SCALE GENOMIC DNA]</scope>
    <source>
        <strain evidence="4 5">RB6PN23</strain>
    </source>
</reference>
<dbReference type="GO" id="GO:0016787">
    <property type="term" value="F:hydrolase activity"/>
    <property type="evidence" value="ECO:0007669"/>
    <property type="project" value="UniProtKB-KW"/>
</dbReference>
<comment type="cofactor">
    <cofactor evidence="1">
        <name>Mg(2+)</name>
        <dbReference type="ChEBI" id="CHEBI:18420"/>
    </cofactor>
</comment>
<dbReference type="Pfam" id="PF00702">
    <property type="entry name" value="Hydrolase"/>
    <property type="match status" value="1"/>
</dbReference>
<dbReference type="InterPro" id="IPR023214">
    <property type="entry name" value="HAD_sf"/>
</dbReference>
<dbReference type="SUPFAM" id="SSF56784">
    <property type="entry name" value="HAD-like"/>
    <property type="match status" value="1"/>
</dbReference>
<sequence length="237" mass="26252">MRNSKRIEGIAFDWAGTLTPWHTIDVPDTWLQVARAIDGDDAPAIADRLLCAERELLTRCREEHVSATLDQVFQAAGVASGPEVLDAYRLAWEEHTFLDPAGVRVLRALRERGLTIGVLSNTLWPADWHREIFERDGVLELIDAAVYSSEVPWTKPHPRIFANMTSAMGITDPALCAFVGDRLFEDIYGAREAGMPAIWVPHSVIPEEELGSGTAEPDATVVSLQELPELIDAWNNA</sequence>
<dbReference type="RefSeq" id="WP_276094839.1">
    <property type="nucleotide sequence ID" value="NZ_JARJBC010000013.1"/>
</dbReference>
<proteinExistence type="predicted"/>
<dbReference type="Gene3D" id="3.40.50.1000">
    <property type="entry name" value="HAD superfamily/HAD-like"/>
    <property type="match status" value="1"/>
</dbReference>
<protein>
    <submittedName>
        <fullName evidence="4">HAD family hydrolase</fullName>
    </submittedName>
</protein>
<evidence type="ECO:0000313" key="4">
    <source>
        <dbReference type="EMBL" id="MDF3291663.1"/>
    </source>
</evidence>
<dbReference type="Proteomes" id="UP001216579">
    <property type="component" value="Unassembled WGS sequence"/>
</dbReference>
<dbReference type="InterPro" id="IPR006439">
    <property type="entry name" value="HAD-SF_hydro_IA"/>
</dbReference>
<dbReference type="NCBIfam" id="TIGR01549">
    <property type="entry name" value="HAD-SF-IA-v1"/>
    <property type="match status" value="1"/>
</dbReference>
<dbReference type="PANTHER" id="PTHR46470">
    <property type="entry name" value="N-ACYLNEURAMINATE-9-PHOSPHATASE"/>
    <property type="match status" value="1"/>
</dbReference>